<evidence type="ECO:0000259" key="8">
    <source>
        <dbReference type="PROSITE" id="PS50893"/>
    </source>
</evidence>
<feature type="transmembrane region" description="Helical" evidence="7">
    <location>
        <begin position="148"/>
        <end position="171"/>
    </location>
</feature>
<dbReference type="Gene3D" id="1.20.1560.10">
    <property type="entry name" value="ABC transporter type 1, transmembrane domain"/>
    <property type="match status" value="1"/>
</dbReference>
<evidence type="ECO:0000313" key="11">
    <source>
        <dbReference type="Proteomes" id="UP000634139"/>
    </source>
</evidence>
<feature type="transmembrane region" description="Helical" evidence="7">
    <location>
        <begin position="177"/>
        <end position="195"/>
    </location>
</feature>
<dbReference type="GO" id="GO:0005886">
    <property type="term" value="C:plasma membrane"/>
    <property type="evidence" value="ECO:0007669"/>
    <property type="project" value="UniProtKB-SubCell"/>
</dbReference>
<keyword evidence="5 7" id="KW-1133">Transmembrane helix</keyword>
<dbReference type="GO" id="GO:0005524">
    <property type="term" value="F:ATP binding"/>
    <property type="evidence" value="ECO:0007669"/>
    <property type="project" value="UniProtKB-KW"/>
</dbReference>
<keyword evidence="4 10" id="KW-0067">ATP-binding</keyword>
<sequence>MNQDTPPLADRPRLFDPAEHGLAAAWLAFLMVLGAITEGIGIVLLVPLLTILGDGASDGGRIGAAMVQLGLPMRLDAMLALFVALVIVRGLITYYRALVAMRFEMVLIDRLRARGWRSLLHCDWRVLLGMRRSNTASLLISQVDQAGLFINQAILALATLVTLGGIGLAALAISPRLTIGALIAGTAVLLAFHGMRRRAAHLGEALGAAYGRIYSQLNEGLGALRVIKSLGREDRAARDLADQFVDLRRAQLDYQRDLGRGQLALQGGGAVVLALLVWAALERWHADVTVVLPMVALFARALPLLGLLQQAGLTCAHARPAVTAALDLIATAEAAREPEADPAAAPALAQAIQLDNVTVRFGPDGPPALDGVSAAIPARGVVALTGPSGAGKSTLADLLGGLLSPDSGTVLVDDTALSGTARRAWRGKVAYVQQDPVLISGTIRDNLRWAAAEAEDARLEQALRDASAAFVLDLPQGLDTVIGDGGRALSGGERQRLMLARALLRDPALLILDEATSALDAANEAQIAAAVRGLRRRMAVVIIGHRGALLDLADAEIRLESGHIVAPLPR</sequence>
<keyword evidence="3" id="KW-0547">Nucleotide-binding</keyword>
<evidence type="ECO:0000256" key="3">
    <source>
        <dbReference type="ARBA" id="ARBA00022741"/>
    </source>
</evidence>
<organism evidence="10 11">
    <name type="scientific">Novosphingobium arvoryzae</name>
    <dbReference type="NCBI Taxonomy" id="1256514"/>
    <lineage>
        <taxon>Bacteria</taxon>
        <taxon>Pseudomonadati</taxon>
        <taxon>Pseudomonadota</taxon>
        <taxon>Alphaproteobacteria</taxon>
        <taxon>Sphingomonadales</taxon>
        <taxon>Sphingomonadaceae</taxon>
        <taxon>Novosphingobium</taxon>
    </lineage>
</organism>
<dbReference type="InterPro" id="IPR036640">
    <property type="entry name" value="ABC1_TM_sf"/>
</dbReference>
<keyword evidence="2 7" id="KW-0812">Transmembrane</keyword>
<dbReference type="Proteomes" id="UP000634139">
    <property type="component" value="Unassembled WGS sequence"/>
</dbReference>
<dbReference type="SUPFAM" id="SSF90123">
    <property type="entry name" value="ABC transporter transmembrane region"/>
    <property type="match status" value="1"/>
</dbReference>
<evidence type="ECO:0000256" key="7">
    <source>
        <dbReference type="SAM" id="Phobius"/>
    </source>
</evidence>
<feature type="domain" description="ABC transmembrane type-1" evidence="9">
    <location>
        <begin position="25"/>
        <end position="280"/>
    </location>
</feature>
<dbReference type="RefSeq" id="WP_189538901.1">
    <property type="nucleotide sequence ID" value="NZ_BMZD01000001.1"/>
</dbReference>
<keyword evidence="6 7" id="KW-0472">Membrane</keyword>
<feature type="domain" description="ABC transporter" evidence="8">
    <location>
        <begin position="352"/>
        <end position="568"/>
    </location>
</feature>
<protein>
    <submittedName>
        <fullName evidence="10">ABC transporter ATP-binding protein</fullName>
    </submittedName>
</protein>
<dbReference type="GO" id="GO:0140359">
    <property type="term" value="F:ABC-type transporter activity"/>
    <property type="evidence" value="ECO:0007669"/>
    <property type="project" value="InterPro"/>
</dbReference>
<evidence type="ECO:0000256" key="6">
    <source>
        <dbReference type="ARBA" id="ARBA00023136"/>
    </source>
</evidence>
<dbReference type="PROSITE" id="PS50893">
    <property type="entry name" value="ABC_TRANSPORTER_2"/>
    <property type="match status" value="1"/>
</dbReference>
<dbReference type="PROSITE" id="PS50929">
    <property type="entry name" value="ABC_TM1F"/>
    <property type="match status" value="1"/>
</dbReference>
<reference evidence="10" key="1">
    <citation type="journal article" date="2014" name="Int. J. Syst. Evol. Microbiol.">
        <title>Complete genome sequence of Corynebacterium casei LMG S-19264T (=DSM 44701T), isolated from a smear-ripened cheese.</title>
        <authorList>
            <consortium name="US DOE Joint Genome Institute (JGI-PGF)"/>
            <person name="Walter F."/>
            <person name="Albersmeier A."/>
            <person name="Kalinowski J."/>
            <person name="Ruckert C."/>
        </authorList>
    </citation>
    <scope>NUCLEOTIDE SEQUENCE</scope>
    <source>
        <strain evidence="10">KCTC 32422</strain>
    </source>
</reference>
<comment type="subcellular location">
    <subcellularLocation>
        <location evidence="1">Cell membrane</location>
        <topology evidence="1">Multi-pass membrane protein</topology>
    </subcellularLocation>
</comment>
<feature type="transmembrane region" description="Helical" evidence="7">
    <location>
        <begin position="263"/>
        <end position="281"/>
    </location>
</feature>
<dbReference type="InterPro" id="IPR017871">
    <property type="entry name" value="ABC_transporter-like_CS"/>
</dbReference>
<dbReference type="Pfam" id="PF00664">
    <property type="entry name" value="ABC_membrane"/>
    <property type="match status" value="1"/>
</dbReference>
<feature type="transmembrane region" description="Helical" evidence="7">
    <location>
        <begin position="77"/>
        <end position="95"/>
    </location>
</feature>
<dbReference type="Pfam" id="PF00005">
    <property type="entry name" value="ABC_tran"/>
    <property type="match status" value="1"/>
</dbReference>
<feature type="transmembrane region" description="Helical" evidence="7">
    <location>
        <begin position="21"/>
        <end position="49"/>
    </location>
</feature>
<evidence type="ECO:0000256" key="2">
    <source>
        <dbReference type="ARBA" id="ARBA00022692"/>
    </source>
</evidence>
<dbReference type="PANTHER" id="PTHR24221:SF654">
    <property type="entry name" value="ATP-BINDING CASSETTE SUB-FAMILY B MEMBER 6"/>
    <property type="match status" value="1"/>
</dbReference>
<evidence type="ECO:0000259" key="9">
    <source>
        <dbReference type="PROSITE" id="PS50929"/>
    </source>
</evidence>
<keyword evidence="11" id="KW-1185">Reference proteome</keyword>
<dbReference type="PROSITE" id="PS00211">
    <property type="entry name" value="ABC_TRANSPORTER_1"/>
    <property type="match status" value="1"/>
</dbReference>
<dbReference type="InterPro" id="IPR011527">
    <property type="entry name" value="ABC1_TM_dom"/>
</dbReference>
<dbReference type="GO" id="GO:0016887">
    <property type="term" value="F:ATP hydrolysis activity"/>
    <property type="evidence" value="ECO:0007669"/>
    <property type="project" value="InterPro"/>
</dbReference>
<dbReference type="EMBL" id="BMZD01000001">
    <property type="protein sequence ID" value="GGZ89669.1"/>
    <property type="molecule type" value="Genomic_DNA"/>
</dbReference>
<reference evidence="10" key="2">
    <citation type="submission" date="2020-09" db="EMBL/GenBank/DDBJ databases">
        <authorList>
            <person name="Sun Q."/>
            <person name="Kim S."/>
        </authorList>
    </citation>
    <scope>NUCLEOTIDE SEQUENCE</scope>
    <source>
        <strain evidence="10">KCTC 32422</strain>
    </source>
</reference>
<accession>A0A918VDY1</accession>
<comment type="caution">
    <text evidence="10">The sequence shown here is derived from an EMBL/GenBank/DDBJ whole genome shotgun (WGS) entry which is preliminary data.</text>
</comment>
<evidence type="ECO:0000313" key="10">
    <source>
        <dbReference type="EMBL" id="GGZ89669.1"/>
    </source>
</evidence>
<proteinExistence type="predicted"/>
<dbReference type="SUPFAM" id="SSF52540">
    <property type="entry name" value="P-loop containing nucleoside triphosphate hydrolases"/>
    <property type="match status" value="1"/>
</dbReference>
<dbReference type="AlphaFoldDB" id="A0A918VDY1"/>
<dbReference type="InterPro" id="IPR003439">
    <property type="entry name" value="ABC_transporter-like_ATP-bd"/>
</dbReference>
<dbReference type="InterPro" id="IPR003593">
    <property type="entry name" value="AAA+_ATPase"/>
</dbReference>
<evidence type="ECO:0000256" key="5">
    <source>
        <dbReference type="ARBA" id="ARBA00022989"/>
    </source>
</evidence>
<evidence type="ECO:0000256" key="1">
    <source>
        <dbReference type="ARBA" id="ARBA00004651"/>
    </source>
</evidence>
<dbReference type="Gene3D" id="3.40.50.300">
    <property type="entry name" value="P-loop containing nucleotide triphosphate hydrolases"/>
    <property type="match status" value="1"/>
</dbReference>
<gene>
    <name evidence="10" type="ORF">GCM10011617_06080</name>
</gene>
<evidence type="ECO:0000256" key="4">
    <source>
        <dbReference type="ARBA" id="ARBA00022840"/>
    </source>
</evidence>
<dbReference type="InterPro" id="IPR027417">
    <property type="entry name" value="P-loop_NTPase"/>
</dbReference>
<dbReference type="PANTHER" id="PTHR24221">
    <property type="entry name" value="ATP-BINDING CASSETTE SUB-FAMILY B"/>
    <property type="match status" value="1"/>
</dbReference>
<dbReference type="SMART" id="SM00382">
    <property type="entry name" value="AAA"/>
    <property type="match status" value="1"/>
</dbReference>
<dbReference type="InterPro" id="IPR039421">
    <property type="entry name" value="Type_1_exporter"/>
</dbReference>
<name>A0A918VDY1_9SPHN</name>